<evidence type="ECO:0000259" key="3">
    <source>
        <dbReference type="PROSITE" id="PS51724"/>
    </source>
</evidence>
<evidence type="ECO:0000256" key="1">
    <source>
        <dbReference type="SAM" id="MobiDB-lite"/>
    </source>
</evidence>
<dbReference type="Gene3D" id="3.30.70.1070">
    <property type="entry name" value="Sporulation related repeat"/>
    <property type="match status" value="1"/>
</dbReference>
<keyword evidence="2" id="KW-0472">Membrane</keyword>
<dbReference type="EMBL" id="MLJW01000302">
    <property type="protein sequence ID" value="OIQ90152.1"/>
    <property type="molecule type" value="Genomic_DNA"/>
</dbReference>
<keyword evidence="2" id="KW-1133">Transmembrane helix</keyword>
<sequence>MPFRPDRERVDREILDIIPERYDDDPDSHYARRTAHTRLILTVALAFLALAAVGVAARHLFFAAGPTAQVQTTANGVPLITADNGPIKTQPPPDERGGMAVPNRDKLIYNQIGSNSPSPGSEQLLPPPEAPQTPPSAAPAAAQPPAAAPPAGPRTATLTPAFQQPPAKVINAAELPPEAPRPARHHAAPAPAAEEEAPPAAARSHAHAAEARGHERAAKTAASRSHEETARHEEAPRAHAGGHWRVQLASLRTEAEAKSEWARIRNGNRALLGGLSSHIVRTDLGDRGIYWRIYAGPLEEAQARTLCSQLSKRNQGCIVGRQ</sequence>
<feature type="domain" description="SPOR" evidence="3">
    <location>
        <begin position="238"/>
        <end position="322"/>
    </location>
</feature>
<protein>
    <submittedName>
        <fullName evidence="4">Sporulation related domain protein</fullName>
    </submittedName>
</protein>
<proteinExistence type="predicted"/>
<name>A0A1J5R2H1_9ZZZZ</name>
<feature type="compositionally biased region" description="Low complexity" evidence="1">
    <location>
        <begin position="188"/>
        <end position="203"/>
    </location>
</feature>
<keyword evidence="2" id="KW-0812">Transmembrane</keyword>
<feature type="region of interest" description="Disordered" evidence="1">
    <location>
        <begin position="178"/>
        <end position="244"/>
    </location>
</feature>
<dbReference type="GO" id="GO:0042834">
    <property type="term" value="F:peptidoglycan binding"/>
    <property type="evidence" value="ECO:0007669"/>
    <property type="project" value="InterPro"/>
</dbReference>
<gene>
    <name evidence="4" type="ORF">GALL_279520</name>
</gene>
<accession>A0A1J5R2H1</accession>
<evidence type="ECO:0000313" key="4">
    <source>
        <dbReference type="EMBL" id="OIQ90152.1"/>
    </source>
</evidence>
<dbReference type="SUPFAM" id="SSF110997">
    <property type="entry name" value="Sporulation related repeat"/>
    <property type="match status" value="1"/>
</dbReference>
<evidence type="ECO:0000256" key="2">
    <source>
        <dbReference type="SAM" id="Phobius"/>
    </source>
</evidence>
<feature type="region of interest" description="Disordered" evidence="1">
    <location>
        <begin position="78"/>
        <end position="159"/>
    </location>
</feature>
<organism evidence="4">
    <name type="scientific">mine drainage metagenome</name>
    <dbReference type="NCBI Taxonomy" id="410659"/>
    <lineage>
        <taxon>unclassified sequences</taxon>
        <taxon>metagenomes</taxon>
        <taxon>ecological metagenomes</taxon>
    </lineage>
</organism>
<dbReference type="InterPro" id="IPR036680">
    <property type="entry name" value="SPOR-like_sf"/>
</dbReference>
<feature type="compositionally biased region" description="Basic and acidic residues" evidence="1">
    <location>
        <begin position="93"/>
        <end position="107"/>
    </location>
</feature>
<comment type="caution">
    <text evidence="4">The sequence shown here is derived from an EMBL/GenBank/DDBJ whole genome shotgun (WGS) entry which is preliminary data.</text>
</comment>
<dbReference type="AlphaFoldDB" id="A0A1J5R2H1"/>
<feature type="compositionally biased region" description="Polar residues" evidence="1">
    <location>
        <begin position="111"/>
        <end position="121"/>
    </location>
</feature>
<feature type="compositionally biased region" description="Basic and acidic residues" evidence="1">
    <location>
        <begin position="207"/>
        <end position="237"/>
    </location>
</feature>
<reference evidence="4" key="1">
    <citation type="submission" date="2016-10" db="EMBL/GenBank/DDBJ databases">
        <title>Sequence of Gallionella enrichment culture.</title>
        <authorList>
            <person name="Poehlein A."/>
            <person name="Muehling M."/>
            <person name="Daniel R."/>
        </authorList>
    </citation>
    <scope>NUCLEOTIDE SEQUENCE</scope>
</reference>
<feature type="compositionally biased region" description="Pro residues" evidence="1">
    <location>
        <begin position="125"/>
        <end position="137"/>
    </location>
</feature>
<feature type="transmembrane region" description="Helical" evidence="2">
    <location>
        <begin position="39"/>
        <end position="61"/>
    </location>
</feature>
<dbReference type="PROSITE" id="PS51724">
    <property type="entry name" value="SPOR"/>
    <property type="match status" value="1"/>
</dbReference>
<dbReference type="Pfam" id="PF05036">
    <property type="entry name" value="SPOR"/>
    <property type="match status" value="1"/>
</dbReference>
<dbReference type="InterPro" id="IPR007730">
    <property type="entry name" value="SPOR-like_dom"/>
</dbReference>